<feature type="compositionally biased region" description="Polar residues" evidence="1">
    <location>
        <begin position="854"/>
        <end position="869"/>
    </location>
</feature>
<dbReference type="PANTHER" id="PTHR45615:SF40">
    <property type="entry name" value="MYOSIN HEAVY CHAIN, NON-MUSCLE"/>
    <property type="match status" value="1"/>
</dbReference>
<feature type="compositionally biased region" description="Basic and acidic residues" evidence="1">
    <location>
        <begin position="1223"/>
        <end position="1236"/>
    </location>
</feature>
<keyword evidence="3" id="KW-1185">Reference proteome</keyword>
<feature type="compositionally biased region" description="Polar residues" evidence="1">
    <location>
        <begin position="982"/>
        <end position="1010"/>
    </location>
</feature>
<feature type="region of interest" description="Disordered" evidence="1">
    <location>
        <begin position="934"/>
        <end position="1110"/>
    </location>
</feature>
<feature type="compositionally biased region" description="Basic residues" evidence="1">
    <location>
        <begin position="1026"/>
        <end position="1050"/>
    </location>
</feature>
<feature type="compositionally biased region" description="Basic and acidic residues" evidence="1">
    <location>
        <begin position="316"/>
        <end position="379"/>
    </location>
</feature>
<feature type="compositionally biased region" description="Basic and acidic residues" evidence="1">
    <location>
        <begin position="215"/>
        <end position="235"/>
    </location>
</feature>
<feature type="compositionally biased region" description="Basic residues" evidence="1">
    <location>
        <begin position="1330"/>
        <end position="1345"/>
    </location>
</feature>
<feature type="compositionally biased region" description="Polar residues" evidence="1">
    <location>
        <begin position="934"/>
        <end position="963"/>
    </location>
</feature>
<gene>
    <name evidence="2" type="ORF">BLNAU_6713</name>
</gene>
<feature type="compositionally biased region" description="Basic residues" evidence="1">
    <location>
        <begin position="1450"/>
        <end position="1459"/>
    </location>
</feature>
<feature type="region of interest" description="Disordered" evidence="1">
    <location>
        <begin position="783"/>
        <end position="869"/>
    </location>
</feature>
<dbReference type="EMBL" id="JARBJD010000039">
    <property type="protein sequence ID" value="KAK2958226.1"/>
    <property type="molecule type" value="Genomic_DNA"/>
</dbReference>
<dbReference type="Proteomes" id="UP001281761">
    <property type="component" value="Unassembled WGS sequence"/>
</dbReference>
<evidence type="ECO:0000313" key="2">
    <source>
        <dbReference type="EMBL" id="KAK2958226.1"/>
    </source>
</evidence>
<feature type="region of interest" description="Disordered" evidence="1">
    <location>
        <begin position="399"/>
        <end position="419"/>
    </location>
</feature>
<feature type="region of interest" description="Disordered" evidence="1">
    <location>
        <begin position="1164"/>
        <end position="1192"/>
    </location>
</feature>
<feature type="compositionally biased region" description="Polar residues" evidence="1">
    <location>
        <begin position="1560"/>
        <end position="1586"/>
    </location>
</feature>
<protein>
    <submittedName>
        <fullName evidence="2">Uncharacterized protein</fullName>
    </submittedName>
</protein>
<feature type="compositionally biased region" description="Basic and acidic residues" evidence="1">
    <location>
        <begin position="278"/>
        <end position="302"/>
    </location>
</feature>
<feature type="region of interest" description="Disordered" evidence="1">
    <location>
        <begin position="1553"/>
        <end position="1612"/>
    </location>
</feature>
<evidence type="ECO:0000256" key="1">
    <source>
        <dbReference type="SAM" id="MobiDB-lite"/>
    </source>
</evidence>
<feature type="region of interest" description="Disordered" evidence="1">
    <location>
        <begin position="644"/>
        <end position="675"/>
    </location>
</feature>
<feature type="compositionally biased region" description="Basic and acidic residues" evidence="1">
    <location>
        <begin position="1279"/>
        <end position="1288"/>
    </location>
</feature>
<feature type="region of interest" description="Disordered" evidence="1">
    <location>
        <begin position="58"/>
        <end position="84"/>
    </location>
</feature>
<proteinExistence type="predicted"/>
<feature type="compositionally biased region" description="Low complexity" evidence="1">
    <location>
        <begin position="1074"/>
        <end position="1108"/>
    </location>
</feature>
<feature type="compositionally biased region" description="Polar residues" evidence="1">
    <location>
        <begin position="812"/>
        <end position="823"/>
    </location>
</feature>
<comment type="caution">
    <text evidence="2">The sequence shown here is derived from an EMBL/GenBank/DDBJ whole genome shotgun (WGS) entry which is preliminary data.</text>
</comment>
<accession>A0ABQ9Y3B3</accession>
<reference evidence="2 3" key="1">
    <citation type="journal article" date="2022" name="bioRxiv">
        <title>Genomics of Preaxostyla Flagellates Illuminates Evolutionary Transitions and the Path Towards Mitochondrial Loss.</title>
        <authorList>
            <person name="Novak L.V.F."/>
            <person name="Treitli S.C."/>
            <person name="Pyrih J."/>
            <person name="Halakuc P."/>
            <person name="Pipaliya S.V."/>
            <person name="Vacek V."/>
            <person name="Brzon O."/>
            <person name="Soukal P."/>
            <person name="Eme L."/>
            <person name="Dacks J.B."/>
            <person name="Karnkowska A."/>
            <person name="Elias M."/>
            <person name="Hampl V."/>
        </authorList>
    </citation>
    <scope>NUCLEOTIDE SEQUENCE [LARGE SCALE GENOMIC DNA]</scope>
    <source>
        <strain evidence="2">NAU3</strain>
        <tissue evidence="2">Gut</tissue>
    </source>
</reference>
<evidence type="ECO:0000313" key="3">
    <source>
        <dbReference type="Proteomes" id="UP001281761"/>
    </source>
</evidence>
<sequence>MDERERLIIRLTEALKTQNSRVEHLQTELRNKPAIDSKFIEKLTKQNSLLLQQLHQYASTNPSPPSSPQETTHAQNQSTKKTDKKVQFILPSSPQPDPVQQSVVSAKRVQPDPMLSRQAYVSPLTQHSPSVHKSGVSSSPNRLPLFGSAKSKENPIFTPPPSRIGSKTQTHRNSLDLLTDYDDSESETGSDAFSRENEGTSFVLLPSPKVGNRPQKTEGRSRKLLRLSENRRLSEIEAEDTLEELGQLEPQPKKKKGKGTGRKDKENVQLPKWFNQGRETRTMKRVNEDREREREQEARRLMEEEDTLARGLAAQMEREETERRERARLEREHLEDMERFEMSTEDTRGLILRDESMRRERERRKMEETMREMAERGLMKKEDDEARILNNFWMVEEERRRVEREKEEHRKELERQRDEEARLLKAERERIMQEQERLRREEAERLKKLQEEEERQREIERQIRESKEKLREEEERLLNERKRLEAEVEAAKAEQEREKQRELERIREMERKAQLEQQKKEDEQKRKELEALRLIDEQLRLQNEAIEQENRLKREAEERRAMEERKRLEQLRGMENEDWEAKLRRVEEIERLATQREKEERERREQALREQLIREEKRREQEAIEIEQARWRNEERLRIESEIRKQHETEQANHPITKELHQSRKKRQKKKEKERTKQLNAFIRSFTASIPSDPQVLSSRALRPLSRRSLYSQRLLNFVPPHHILTPHIQLHTSMEPHSALQVMEDSVSVDVQPTIVQSEHTDIQRMDKQPHSETVPRIIELPDSQPLEEHNWSPPRRPSSVLSPHTIPISAVSTPINTQSDSPPSPRYPYQHVPSKAKNTPSYVAARPPPISISRQDQTTATSSEAFLPTPFTSPSVLITPATPALNTKMPIPSPLPNSISVVAESPLPHNTPLPWYVGLKKTVSVGVGNDAVSEQRTTPDTPHTRSAQHPSTFTSPMSNPASPEDEFTPLHHTALPPSDGSASRQLKTAQLTRATQTPTPSPSRQIGENQDEAETPRNSDEIKQKHHSSGSSKKRQRTSPKKEKHVSRKDKAEHQSHRRSTISLVSEHDTDSGLPSFSSPSPQPALLPSLKPPKSTFSSASSRPPSLQHVKTLASLSSTAPAQTEADYEQEWNEYFLRQEQKMQMKREREERLARAGVVELFTDDSPDSPQPERIMKRKRPYPTDSTPTIFHKTIWPSQKRRTVFDRIRDNANRALRAIQRAREKTEREEKGIAVDDEEQSESSSAMFDFNPTYRHYSRPIDEEHEERRRFWKRNERELEKRRHQEANQQKARRKRRGRLIYDEDSSSDVLTEQREDRHEQKEERNAHKSVKMKSKQIKSTNRKRSEEKQTDGLAEAIQDVWTSDNENLLLEVTEHLAKDEMTTKDQEKGKTRREEEEEEEEIMSRPTEIPAQIEMDLSESSSDVAETVSSDSSDAPTHAPVLPTPKPRPKPKRKRLQPNIVDSEKRHRQARQLPQQKKTPSPKKKAASPTKKPTPKKKVTTMMGKKRLAEAPHIPSPELMPPPRGVIHQAVQKLPPASLTRAQSSFDYPVTPFAQGSRASAQKENSAPLGTNQMKIQSVNAFRNEQKGRGMIQKGQPKGKEKENRVSSF</sequence>
<feature type="compositionally biased region" description="Basic and acidic residues" evidence="1">
    <location>
        <begin position="1314"/>
        <end position="1329"/>
    </location>
</feature>
<feature type="compositionally biased region" description="Low complexity" evidence="1">
    <location>
        <begin position="127"/>
        <end position="140"/>
    </location>
</feature>
<feature type="compositionally biased region" description="Basic and acidic residues" evidence="1">
    <location>
        <begin position="1375"/>
        <end position="1397"/>
    </location>
</feature>
<feature type="compositionally biased region" description="Basic and acidic residues" evidence="1">
    <location>
        <begin position="1601"/>
        <end position="1612"/>
    </location>
</feature>
<feature type="region of interest" description="Disordered" evidence="1">
    <location>
        <begin position="1223"/>
        <end position="1254"/>
    </location>
</feature>
<dbReference type="PANTHER" id="PTHR45615">
    <property type="entry name" value="MYOSIN HEAVY CHAIN, NON-MUSCLE"/>
    <property type="match status" value="1"/>
</dbReference>
<feature type="compositionally biased region" description="Polar residues" evidence="1">
    <location>
        <begin position="68"/>
        <end position="79"/>
    </location>
</feature>
<feature type="compositionally biased region" description="Polar residues" evidence="1">
    <location>
        <begin position="1421"/>
        <end position="1438"/>
    </location>
</feature>
<feature type="compositionally biased region" description="Basic and acidic residues" evidence="1">
    <location>
        <begin position="644"/>
        <end position="662"/>
    </location>
</feature>
<feature type="region of interest" description="Disordered" evidence="1">
    <location>
        <begin position="122"/>
        <end position="379"/>
    </location>
</feature>
<feature type="compositionally biased region" description="Basic and acidic residues" evidence="1">
    <location>
        <begin position="1016"/>
        <end position="1025"/>
    </location>
</feature>
<organism evidence="2 3">
    <name type="scientific">Blattamonas nauphoetae</name>
    <dbReference type="NCBI Taxonomy" id="2049346"/>
    <lineage>
        <taxon>Eukaryota</taxon>
        <taxon>Metamonada</taxon>
        <taxon>Preaxostyla</taxon>
        <taxon>Oxymonadida</taxon>
        <taxon>Blattamonas</taxon>
    </lineage>
</organism>
<feature type="region of interest" description="Disordered" evidence="1">
    <location>
        <begin position="1375"/>
        <end position="1507"/>
    </location>
</feature>
<feature type="compositionally biased region" description="Acidic residues" evidence="1">
    <location>
        <begin position="179"/>
        <end position="188"/>
    </location>
</feature>
<name>A0ABQ9Y3B3_9EUKA</name>
<feature type="region of interest" description="Disordered" evidence="1">
    <location>
        <begin position="1279"/>
        <end position="1355"/>
    </location>
</feature>